<dbReference type="InterPro" id="IPR009061">
    <property type="entry name" value="DNA-bd_dom_put_sf"/>
</dbReference>
<evidence type="ECO:0000259" key="2">
    <source>
        <dbReference type="PROSITE" id="PS50937"/>
    </source>
</evidence>
<sequence>MSYSTLGQLARDSGLARASLLHYEALGLRLPATRSARGYRPYGEREIERLRDIHRYREAGLPLAIIGALLA</sequence>
<protein>
    <recommendedName>
        <fullName evidence="2">HTH merR-type domain-containing protein</fullName>
    </recommendedName>
</protein>
<dbReference type="Gene3D" id="1.10.1660.10">
    <property type="match status" value="1"/>
</dbReference>
<accession>A0A1D8IPN9</accession>
<name>A0A1D8IPN9_9GAMM</name>
<feature type="domain" description="HTH merR-type" evidence="2">
    <location>
        <begin position="3"/>
        <end position="71"/>
    </location>
</feature>
<dbReference type="PRINTS" id="PR00040">
    <property type="entry name" value="HTHMERR"/>
</dbReference>
<dbReference type="GO" id="GO:0003677">
    <property type="term" value="F:DNA binding"/>
    <property type="evidence" value="ECO:0007669"/>
    <property type="project" value="UniProtKB-KW"/>
</dbReference>
<proteinExistence type="predicted"/>
<dbReference type="GO" id="GO:0003700">
    <property type="term" value="F:DNA-binding transcription factor activity"/>
    <property type="evidence" value="ECO:0007669"/>
    <property type="project" value="InterPro"/>
</dbReference>
<dbReference type="Proteomes" id="UP000095401">
    <property type="component" value="Chromosome"/>
</dbReference>
<dbReference type="InterPro" id="IPR047057">
    <property type="entry name" value="MerR_fam"/>
</dbReference>
<dbReference type="PROSITE" id="PS50937">
    <property type="entry name" value="HTH_MERR_2"/>
    <property type="match status" value="1"/>
</dbReference>
<evidence type="ECO:0000313" key="3">
    <source>
        <dbReference type="EMBL" id="AOU98409.1"/>
    </source>
</evidence>
<keyword evidence="4" id="KW-1185">Reference proteome</keyword>
<dbReference type="PANTHER" id="PTHR30204">
    <property type="entry name" value="REDOX-CYCLING DRUG-SENSING TRANSCRIPTIONAL ACTIVATOR SOXR"/>
    <property type="match status" value="1"/>
</dbReference>
<dbReference type="PANTHER" id="PTHR30204:SF97">
    <property type="entry name" value="MERR FAMILY REGULATORY PROTEIN"/>
    <property type="match status" value="1"/>
</dbReference>
<dbReference type="SMART" id="SM00422">
    <property type="entry name" value="HTH_MERR"/>
    <property type="match status" value="1"/>
</dbReference>
<organism evidence="3 4">
    <name type="scientific">Acidihalobacter yilgarnensis</name>
    <dbReference type="NCBI Taxonomy" id="2819280"/>
    <lineage>
        <taxon>Bacteria</taxon>
        <taxon>Pseudomonadati</taxon>
        <taxon>Pseudomonadota</taxon>
        <taxon>Gammaproteobacteria</taxon>
        <taxon>Chromatiales</taxon>
        <taxon>Ectothiorhodospiraceae</taxon>
        <taxon>Acidihalobacter</taxon>
    </lineage>
</organism>
<dbReference type="AlphaFoldDB" id="A0A1D8IPN9"/>
<dbReference type="Pfam" id="PF13411">
    <property type="entry name" value="MerR_1"/>
    <property type="match status" value="1"/>
</dbReference>
<dbReference type="KEGG" id="aprs:BI364_10960"/>
<dbReference type="RefSeq" id="WP_070078770.1">
    <property type="nucleotide sequence ID" value="NZ_CP017415.1"/>
</dbReference>
<dbReference type="SUPFAM" id="SSF46955">
    <property type="entry name" value="Putative DNA-binding domain"/>
    <property type="match status" value="1"/>
</dbReference>
<dbReference type="InterPro" id="IPR000551">
    <property type="entry name" value="MerR-type_HTH_dom"/>
</dbReference>
<dbReference type="EMBL" id="CP017415">
    <property type="protein sequence ID" value="AOU98409.1"/>
    <property type="molecule type" value="Genomic_DNA"/>
</dbReference>
<evidence type="ECO:0000313" key="4">
    <source>
        <dbReference type="Proteomes" id="UP000095401"/>
    </source>
</evidence>
<reference evidence="4" key="1">
    <citation type="submission" date="2016-09" db="EMBL/GenBank/DDBJ databases">
        <title>Acidihalobacter prosperus F5.</title>
        <authorList>
            <person name="Khaleque H.N."/>
            <person name="Ramsay J.P."/>
            <person name="Kaksonen A.H."/>
            <person name="Boxall N.J."/>
            <person name="Watkin E.L.J."/>
        </authorList>
    </citation>
    <scope>NUCLEOTIDE SEQUENCE [LARGE SCALE GENOMIC DNA]</scope>
    <source>
        <strain evidence="4">F5</strain>
    </source>
</reference>
<keyword evidence="1" id="KW-0238">DNA-binding</keyword>
<gene>
    <name evidence="3" type="ORF">BI364_10960</name>
</gene>
<evidence type="ECO:0000256" key="1">
    <source>
        <dbReference type="ARBA" id="ARBA00023125"/>
    </source>
</evidence>